<evidence type="ECO:0000313" key="2">
    <source>
        <dbReference type="EMBL" id="CAB4996353.1"/>
    </source>
</evidence>
<organism evidence="2">
    <name type="scientific">freshwater metagenome</name>
    <dbReference type="NCBI Taxonomy" id="449393"/>
    <lineage>
        <taxon>unclassified sequences</taxon>
        <taxon>metagenomes</taxon>
        <taxon>ecological metagenomes</taxon>
    </lineage>
</organism>
<proteinExistence type="predicted"/>
<accession>A0A6J7NZW3</accession>
<reference evidence="2" key="1">
    <citation type="submission" date="2020-05" db="EMBL/GenBank/DDBJ databases">
        <authorList>
            <person name="Chiriac C."/>
            <person name="Salcher M."/>
            <person name="Ghai R."/>
            <person name="Kavagutti S V."/>
        </authorList>
    </citation>
    <scope>NUCLEOTIDE SEQUENCE</scope>
</reference>
<dbReference type="AlphaFoldDB" id="A0A6J7NZW3"/>
<sequence>MSIARRSVRNCWDSAADASPILRRNWRTSVRPSVSPSTSSVPVDGCSYSDAMRTSVVLPEPLAPSTSQRSSGRTVQSSGARISRPSRTNDTFRSRSTSGTATFTLTMAPAWR</sequence>
<feature type="compositionally biased region" description="Polar residues" evidence="1">
    <location>
        <begin position="64"/>
        <end position="105"/>
    </location>
</feature>
<feature type="region of interest" description="Disordered" evidence="1">
    <location>
        <begin position="59"/>
        <end position="112"/>
    </location>
</feature>
<protein>
    <submittedName>
        <fullName evidence="2">Unannotated protein</fullName>
    </submittedName>
</protein>
<name>A0A6J7NZW3_9ZZZZ</name>
<dbReference type="EMBL" id="CAFBON010000156">
    <property type="protein sequence ID" value="CAB4996353.1"/>
    <property type="molecule type" value="Genomic_DNA"/>
</dbReference>
<gene>
    <name evidence="2" type="ORF">UFOPK3954_01485</name>
</gene>
<evidence type="ECO:0000256" key="1">
    <source>
        <dbReference type="SAM" id="MobiDB-lite"/>
    </source>
</evidence>